<accession>A0A6I4M4U7</accession>
<keyword evidence="1" id="KW-1133">Transmembrane helix</keyword>
<keyword evidence="3" id="KW-1185">Reference proteome</keyword>
<evidence type="ECO:0000313" key="2">
    <source>
        <dbReference type="EMBL" id="MWA00090.1"/>
    </source>
</evidence>
<dbReference type="AlphaFoldDB" id="A0A6I4M4U7"/>
<dbReference type="Proteomes" id="UP000462055">
    <property type="component" value="Unassembled WGS sequence"/>
</dbReference>
<feature type="transmembrane region" description="Helical" evidence="1">
    <location>
        <begin position="36"/>
        <end position="58"/>
    </location>
</feature>
<reference evidence="2" key="1">
    <citation type="submission" date="2019-12" db="EMBL/GenBank/DDBJ databases">
        <title>Actinomadura physcomitrii sp. nov., a novel actinomycete isolated from moss [Physcomitrium sphaericum (Ludw) Fuernr].</title>
        <authorList>
            <person name="Zhuang X."/>
        </authorList>
    </citation>
    <scope>NUCLEOTIDE SEQUENCE [LARGE SCALE GENOMIC DNA]</scope>
    <source>
        <strain evidence="2">LD22</strain>
    </source>
</reference>
<evidence type="ECO:0000313" key="3">
    <source>
        <dbReference type="Proteomes" id="UP000462055"/>
    </source>
</evidence>
<organism evidence="2 3">
    <name type="scientific">Actinomadura physcomitrii</name>
    <dbReference type="NCBI Taxonomy" id="2650748"/>
    <lineage>
        <taxon>Bacteria</taxon>
        <taxon>Bacillati</taxon>
        <taxon>Actinomycetota</taxon>
        <taxon>Actinomycetes</taxon>
        <taxon>Streptosporangiales</taxon>
        <taxon>Thermomonosporaceae</taxon>
        <taxon>Actinomadura</taxon>
    </lineage>
</organism>
<gene>
    <name evidence="2" type="ORF">F8568_006815</name>
</gene>
<protein>
    <submittedName>
        <fullName evidence="2">Uncharacterized protein</fullName>
    </submittedName>
</protein>
<name>A0A6I4M4U7_9ACTN</name>
<keyword evidence="1" id="KW-0812">Transmembrane</keyword>
<evidence type="ECO:0000256" key="1">
    <source>
        <dbReference type="SAM" id="Phobius"/>
    </source>
</evidence>
<proteinExistence type="predicted"/>
<dbReference type="RefSeq" id="WP_151592536.1">
    <property type="nucleotide sequence ID" value="NZ_WBMS02000004.1"/>
</dbReference>
<dbReference type="EMBL" id="WBMS02000004">
    <property type="protein sequence ID" value="MWA00090.1"/>
    <property type="molecule type" value="Genomic_DNA"/>
</dbReference>
<keyword evidence="1" id="KW-0472">Membrane</keyword>
<comment type="caution">
    <text evidence="2">The sequence shown here is derived from an EMBL/GenBank/DDBJ whole genome shotgun (WGS) entry which is preliminary data.</text>
</comment>
<sequence>MIGLAVAMDVVAVLCLCWSLLGVLRPAAVPGGGDGGRSVAVALIGVSLILLSVPLWSLP</sequence>